<evidence type="ECO:0000256" key="2">
    <source>
        <dbReference type="ARBA" id="ARBA00004613"/>
    </source>
</evidence>
<dbReference type="GO" id="GO:0016020">
    <property type="term" value="C:membrane"/>
    <property type="evidence" value="ECO:0007669"/>
    <property type="project" value="UniProtKB-SubCell"/>
</dbReference>
<evidence type="ECO:0000313" key="11">
    <source>
        <dbReference type="EMBL" id="ATX78066.1"/>
    </source>
</evidence>
<keyword evidence="6" id="KW-0106">Calcium</keyword>
<keyword evidence="8" id="KW-0472">Membrane</keyword>
<dbReference type="Pfam" id="PF06594">
    <property type="entry name" value="HCBP_related"/>
    <property type="match status" value="7"/>
</dbReference>
<reference evidence="11 12" key="1">
    <citation type="journal article" date="2017" name="Environ. Microbiol.">
        <title>Genomic and physiological analyses of 'Reinekea forsetii' reveal a versatile opportunistic lifestyle during spring algae blooms.</title>
        <authorList>
            <person name="Avci B."/>
            <person name="Hahnke R.L."/>
            <person name="Chafee M."/>
            <person name="Fischer T."/>
            <person name="Gruber-Vodicka H."/>
            <person name="Tegetmeyer H.E."/>
            <person name="Harder J."/>
            <person name="Fuchs B.M."/>
            <person name="Amann R.I."/>
            <person name="Teeling H."/>
        </authorList>
    </citation>
    <scope>NUCLEOTIDE SEQUENCE [LARGE SCALE GENOMIC DNA]</scope>
    <source>
        <strain evidence="11 12">Hel1_31_D35</strain>
    </source>
</reference>
<dbReference type="KEGG" id="rfo:REIFOR_02945"/>
<evidence type="ECO:0000256" key="1">
    <source>
        <dbReference type="ARBA" id="ARBA00004370"/>
    </source>
</evidence>
<keyword evidence="12" id="KW-1185">Reference proteome</keyword>
<evidence type="ECO:0000256" key="8">
    <source>
        <dbReference type="ARBA" id="ARBA00023136"/>
    </source>
</evidence>
<dbReference type="GO" id="GO:0005576">
    <property type="term" value="C:extracellular region"/>
    <property type="evidence" value="ECO:0007669"/>
    <property type="project" value="UniProtKB-SubCell"/>
</dbReference>
<keyword evidence="11" id="KW-0378">Hydrolase</keyword>
<dbReference type="InterPro" id="IPR011049">
    <property type="entry name" value="Serralysin-like_metalloprot_C"/>
</dbReference>
<proteinExistence type="predicted"/>
<feature type="domain" description="Haemolysin-type calcium binding-related" evidence="10">
    <location>
        <begin position="1176"/>
        <end position="1214"/>
    </location>
</feature>
<dbReference type="InterPro" id="IPR003995">
    <property type="entry name" value="RTX_toxin_determinant-A"/>
</dbReference>
<organism evidence="11 12">
    <name type="scientific">Reinekea forsetii</name>
    <dbReference type="NCBI Taxonomy" id="1336806"/>
    <lineage>
        <taxon>Bacteria</taxon>
        <taxon>Pseudomonadati</taxon>
        <taxon>Pseudomonadota</taxon>
        <taxon>Gammaproteobacteria</taxon>
        <taxon>Oceanospirillales</taxon>
        <taxon>Saccharospirillaceae</taxon>
        <taxon>Reinekea</taxon>
    </lineage>
</organism>
<feature type="domain" description="Haemolysin-type calcium binding-related" evidence="10">
    <location>
        <begin position="1866"/>
        <end position="1904"/>
    </location>
</feature>
<dbReference type="InterPro" id="IPR001343">
    <property type="entry name" value="Hemolysn_Ca-bd"/>
</dbReference>
<evidence type="ECO:0000256" key="9">
    <source>
        <dbReference type="SAM" id="MobiDB-lite"/>
    </source>
</evidence>
<evidence type="ECO:0000313" key="12">
    <source>
        <dbReference type="Proteomes" id="UP000229757"/>
    </source>
</evidence>
<dbReference type="EC" id="3.1.3.1" evidence="11"/>
<feature type="domain" description="Haemolysin-type calcium binding-related" evidence="10">
    <location>
        <begin position="1008"/>
        <end position="1046"/>
    </location>
</feature>
<dbReference type="Proteomes" id="UP000229757">
    <property type="component" value="Chromosome"/>
</dbReference>
<evidence type="ECO:0000256" key="7">
    <source>
        <dbReference type="ARBA" id="ARBA00023026"/>
    </source>
</evidence>
<comment type="subcellular location">
    <subcellularLocation>
        <location evidence="1">Membrane</location>
    </subcellularLocation>
    <subcellularLocation>
        <location evidence="2">Secreted</location>
    </subcellularLocation>
</comment>
<keyword evidence="4" id="KW-0800">Toxin</keyword>
<feature type="domain" description="Haemolysin-type calcium binding-related" evidence="10">
    <location>
        <begin position="1530"/>
        <end position="1568"/>
    </location>
</feature>
<dbReference type="PRINTS" id="PR01488">
    <property type="entry name" value="RTXTOXINA"/>
</dbReference>
<feature type="region of interest" description="Disordered" evidence="9">
    <location>
        <begin position="903"/>
        <end position="933"/>
    </location>
</feature>
<dbReference type="GO" id="GO:0090729">
    <property type="term" value="F:toxin activity"/>
    <property type="evidence" value="ECO:0007669"/>
    <property type="project" value="UniProtKB-KW"/>
</dbReference>
<feature type="domain" description="Haemolysin-type calcium binding-related" evidence="10">
    <location>
        <begin position="1344"/>
        <end position="1382"/>
    </location>
</feature>
<evidence type="ECO:0000256" key="4">
    <source>
        <dbReference type="ARBA" id="ARBA00022656"/>
    </source>
</evidence>
<dbReference type="PANTHER" id="PTHR38340:SF1">
    <property type="entry name" value="S-LAYER PROTEIN"/>
    <property type="match status" value="1"/>
</dbReference>
<dbReference type="GO" id="GO:0004035">
    <property type="term" value="F:alkaline phosphatase activity"/>
    <property type="evidence" value="ECO:0007669"/>
    <property type="project" value="UniProtKB-EC"/>
</dbReference>
<name>A0A2K8L0Q8_9GAMM</name>
<keyword evidence="7" id="KW-0843">Virulence</keyword>
<dbReference type="Pfam" id="PF00353">
    <property type="entry name" value="HemolysinCabind"/>
    <property type="match status" value="16"/>
</dbReference>
<feature type="compositionally biased region" description="Gly residues" evidence="9">
    <location>
        <begin position="152"/>
        <end position="267"/>
    </location>
</feature>
<dbReference type="PRINTS" id="PR00313">
    <property type="entry name" value="CABNDNGRPT"/>
</dbReference>
<dbReference type="PANTHER" id="PTHR38340">
    <property type="entry name" value="S-LAYER PROTEIN"/>
    <property type="match status" value="1"/>
</dbReference>
<dbReference type="InterPro" id="IPR050557">
    <property type="entry name" value="RTX_toxin/Mannuronan_C5-epim"/>
</dbReference>
<evidence type="ECO:0000259" key="10">
    <source>
        <dbReference type="Pfam" id="PF06594"/>
    </source>
</evidence>
<evidence type="ECO:0000256" key="3">
    <source>
        <dbReference type="ARBA" id="ARBA00022525"/>
    </source>
</evidence>
<keyword evidence="3" id="KW-0964">Secreted</keyword>
<evidence type="ECO:0000256" key="5">
    <source>
        <dbReference type="ARBA" id="ARBA00022737"/>
    </source>
</evidence>
<dbReference type="Gene3D" id="2.160.20.160">
    <property type="match status" value="1"/>
</dbReference>
<dbReference type="InterPro" id="IPR018511">
    <property type="entry name" value="Hemolysin-typ_Ca-bd_CS"/>
</dbReference>
<dbReference type="PROSITE" id="PS00330">
    <property type="entry name" value="HEMOLYSIN_CALCIUM"/>
    <property type="match status" value="23"/>
</dbReference>
<gene>
    <name evidence="11" type="ORF">REIFOR_02945</name>
</gene>
<feature type="compositionally biased region" description="Acidic residues" evidence="9">
    <location>
        <begin position="916"/>
        <end position="926"/>
    </location>
</feature>
<dbReference type="Gene3D" id="2.150.10.10">
    <property type="entry name" value="Serralysin-like metalloprotease, C-terminal"/>
    <property type="match status" value="6"/>
</dbReference>
<keyword evidence="5" id="KW-0677">Repeat</keyword>
<feature type="domain" description="Haemolysin-type calcium binding-related" evidence="10">
    <location>
        <begin position="1698"/>
        <end position="1736"/>
    </location>
</feature>
<evidence type="ECO:0000256" key="6">
    <source>
        <dbReference type="ARBA" id="ARBA00022837"/>
    </source>
</evidence>
<accession>A0A2K8L0Q8</accession>
<dbReference type="EMBL" id="CP011797">
    <property type="protein sequence ID" value="ATX78066.1"/>
    <property type="molecule type" value="Genomic_DNA"/>
</dbReference>
<feature type="domain" description="Haemolysin-type calcium binding-related" evidence="10">
    <location>
        <begin position="822"/>
        <end position="861"/>
    </location>
</feature>
<dbReference type="GO" id="GO:0005509">
    <property type="term" value="F:calcium ion binding"/>
    <property type="evidence" value="ECO:0007669"/>
    <property type="project" value="InterPro"/>
</dbReference>
<feature type="region of interest" description="Disordered" evidence="9">
    <location>
        <begin position="152"/>
        <end position="278"/>
    </location>
</feature>
<dbReference type="InterPro" id="IPR010566">
    <property type="entry name" value="Haemolys_ca-bd"/>
</dbReference>
<protein>
    <submittedName>
        <fullName evidence="11">RTX toxin</fullName>
        <ecNumber evidence="11">3.1.3.1</ecNumber>
    </submittedName>
</protein>
<dbReference type="SUPFAM" id="SSF51120">
    <property type="entry name" value="beta-Roll"/>
    <property type="match status" value="8"/>
</dbReference>
<sequence>MGYSVTIYTDQEMLDFKGIVHTWLEVSGSDGEKVVMSFGAASIGGIFGGSPGKWNKNEKPERVDASITYEIDEEAYNSIIFEFNNISKAENSPEYHIAPEATKNNGDMNCVTMSDALLQAAGIFDFQGYSTPQTVWTEVKRLNALQKAVEAGGGGGGGGTGDGGTGDGGTGGGGTGDGGTGDGGTGDGGTGDGGTGDGGTGDGGTGDGGTGDGGTGDGGTGDGGTGDGGTGDGGTGDGGTGDGEGDAGSEGGTGGTAGPGAAAGSGGSNENIPRDPLVLDLDGDGIELMSLDQSDAYFDLDGDGFANKTSWLSGDDAFLAIDRNADGTINDISELFGSPERTGYDELSDLDSNADGVIDALDEQFSDLKVWQDLNGDGVSQSTELKSLSDAGIASISLDYADVDSELGANAQIAREGSFTWADGSQGVAAETTGIAADVLLASDPTFTRYVGNVEIDPDVLAVADIKGYGQMPDLHTAMSLDENLKDDVLTYLANATVESLSADFEAILISWANVENIAIEDIDPDHRLNVNSATGLVEFNLAGESFSLEQLGILKKYTGLDELNLGDGQWRENGQIVTTGGYYRDAYNDLYRNLLVKFAVANGLLSEVCPGLTYNAETDLLSYPRAVDAGLVGSLVSSLFANPTDATLVSEHWLALAALGELSPGLENEIESSIAAALAETNLTDELLLTFENASFSLLNVSIQRGSDDIDEVVGSAGNDIIIGSAGDDRLVGGNGNDLLHGGTGNDNLNGGAGDDTLVGGAGNDTLDAGYGNDAILFGVGSGQDTLSQYDATATGTYTDTIRFAAGIKLDDLTLGKSGNDLVIQLNGSDDQLTVTNWFASTAYQVDQFEFANGAVYSADELFAIKYVVTNFTESDADHTASGYVGVDLMVGGAGQDTLSGSSGDDLLSGGAGDDQLEGGNDDDLLLGGTGADTLNGGSGNDTLIGGTGDDTLDGGYGDDVYVFGTGGGHDTINQYDPSAASSYTDTLRFDDGIGLNDLRLVKDGNNLIVELAGTDDTITLTNWFASPVYQIDRFEFADGTLYSSAELLTALPVITDLTDQTEGVTATGYAGEDLLLGGSGNDTLNGSSGNDTLIGGAGADTLNGGNGNDTLIGGVGDDTLKGGYGDDVFVFGTGAGHDTINQYDPSVASSYTDTLRFEDGISLDDLRLVKDGNNLIAELAGSDDRVTFTNWFASPVYQIDRFEFADGTLYSSAELLTALPVITDLTDQTEGVTATGYAGEDLMLGGLGGDTLNGANGNDTLVGGSGADTLNGGSGNDTLIGGVGDDTLKGGYGDDVYVFGTGAGHDTINQYDPSVASSYTDTLRFDDGIGLNDLRLVKDGNNLIVELAGSDDRVTFTNWFASPVYQIDRFEFADGTLYSSAELLTALPVITDLTDQTEGMTATGYAGEDLLLGGSGNDTLNGSSGNDTLIGGAGADTLNGDNDADLLIGGSGADTLNGGNGDDILIGGVGDDTLNGGYGDDVYVFGTGAGHDTINQYDPSAASSYTDTLRFDDGIGLNDLRLVKDGNNLIVELAGSDDRVTFTNWFASPVYQIDRFEFADGTLYSSAELLTALPVITDLTDQTEGVTATGYAGEDLLLGGSGNDTLNGSSGNDTLIGGAGADTLNGGNGNDTLIGGVGDDTLKGGYGDDVFVFGTGAGHDTINQYDPSVASSYTDTLRFEDGISLDDLRLVKDGNNLIAELAGSDDRVTFTNWFASPVYQIDRFEFADGTLYSSAELLTALPVITDLTDQTEGVTATGYAGEDLMLGGLGGDTLNGSSGNDTLIGGAGADTLNGGNGNDTLIGGVGDDTLKGGYGDDVFVFGTGAGHDTINQYDPSVASSYTDTLRFDDGIGLNDLRLVKDGNNLIVELAGSDDRVTFTNWFASPVYQIDRFEFADGTLYSSAELLTALPVITDLTDQTEGVTATGYAGEDLMLGGLGGDTLNGSSGNDTLIGGAGADTLNGDNDADVLIGGTGADTLNGGSGNDTLIGGTGDDTLDGGYGDDVYVFGAGAGHDIITQYDPSAASSYTDTLRFEDINYNELWFGQEGNDLLINVVGTEDQVTVAHWFSSSVYQVDVLETEGFALDNDKVQQLVIAMSAFDVPQGVGGVITQEIENELRPILASTWQPS</sequence>